<feature type="region of interest" description="Disordered" evidence="4">
    <location>
        <begin position="1146"/>
        <end position="1169"/>
    </location>
</feature>
<dbReference type="SUPFAM" id="SSF50729">
    <property type="entry name" value="PH domain-like"/>
    <property type="match status" value="1"/>
</dbReference>
<feature type="region of interest" description="Disordered" evidence="4">
    <location>
        <begin position="1056"/>
        <end position="1129"/>
    </location>
</feature>
<evidence type="ECO:0000313" key="7">
    <source>
        <dbReference type="Proteomes" id="UP000472265"/>
    </source>
</evidence>
<dbReference type="GO" id="GO:0016020">
    <property type="term" value="C:membrane"/>
    <property type="evidence" value="ECO:0007669"/>
    <property type="project" value="UniProtKB-SubCell"/>
</dbReference>
<protein>
    <submittedName>
        <fullName evidence="6">PH domain and leucine rich repeat protein phosphatase 2</fullName>
    </submittedName>
</protein>
<dbReference type="CDD" id="cd13322">
    <property type="entry name" value="PH_PHLPP-like"/>
    <property type="match status" value="1"/>
</dbReference>
<feature type="compositionally biased region" description="Pro residues" evidence="4">
    <location>
        <begin position="1057"/>
        <end position="1067"/>
    </location>
</feature>
<feature type="compositionally biased region" description="Polar residues" evidence="4">
    <location>
        <begin position="1146"/>
        <end position="1158"/>
    </location>
</feature>
<reference evidence="6" key="1">
    <citation type="submission" date="2021-04" db="EMBL/GenBank/DDBJ databases">
        <authorList>
            <consortium name="Wellcome Sanger Institute Data Sharing"/>
        </authorList>
    </citation>
    <scope>NUCLEOTIDE SEQUENCE [LARGE SCALE GENOMIC DNA]</scope>
</reference>
<dbReference type="Gene3D" id="3.60.40.10">
    <property type="entry name" value="PPM-type phosphatase domain"/>
    <property type="match status" value="1"/>
</dbReference>
<feature type="region of interest" description="Disordered" evidence="4">
    <location>
        <begin position="1196"/>
        <end position="1215"/>
    </location>
</feature>
<dbReference type="GO" id="GO:0046872">
    <property type="term" value="F:metal ion binding"/>
    <property type="evidence" value="ECO:0007669"/>
    <property type="project" value="UniProtKB-KW"/>
</dbReference>
<dbReference type="InterPro" id="IPR055071">
    <property type="entry name" value="RA_PHLPP-like"/>
</dbReference>
<keyword evidence="2" id="KW-0479">Metal-binding</keyword>
<dbReference type="Proteomes" id="UP000472265">
    <property type="component" value="Chromosome 4"/>
</dbReference>
<dbReference type="PANTHER" id="PTHR48051:SF43">
    <property type="entry name" value="PH DOMAIN AND LEUCINE RICH REPEAT PROTEIN PHOSPHATASE 1"/>
    <property type="match status" value="1"/>
</dbReference>
<evidence type="ECO:0000256" key="1">
    <source>
        <dbReference type="ARBA" id="ARBA00022614"/>
    </source>
</evidence>
<evidence type="ECO:0000313" key="6">
    <source>
        <dbReference type="Ensembl" id="ENSSAUP00010054642.1"/>
    </source>
</evidence>
<dbReference type="SUPFAM" id="SSF81606">
    <property type="entry name" value="PP2C-like"/>
    <property type="match status" value="1"/>
</dbReference>
<dbReference type="SUPFAM" id="SSF52058">
    <property type="entry name" value="L domain-like"/>
    <property type="match status" value="2"/>
</dbReference>
<accession>A0A671XWN4</accession>
<dbReference type="Pfam" id="PF00481">
    <property type="entry name" value="PP2C"/>
    <property type="match status" value="1"/>
</dbReference>
<dbReference type="GO" id="GO:0004722">
    <property type="term" value="F:protein serine/threonine phosphatase activity"/>
    <property type="evidence" value="ECO:0007669"/>
    <property type="project" value="UniProtKB-EC"/>
</dbReference>
<evidence type="ECO:0000256" key="3">
    <source>
        <dbReference type="ARBA" id="ARBA00022737"/>
    </source>
</evidence>
<dbReference type="InterPro" id="IPR001932">
    <property type="entry name" value="PPM-type_phosphatase-like_dom"/>
</dbReference>
<dbReference type="PROSITE" id="PS51450">
    <property type="entry name" value="LRR"/>
    <property type="match status" value="4"/>
</dbReference>
<reference evidence="6" key="3">
    <citation type="submission" date="2025-09" db="UniProtKB">
        <authorList>
            <consortium name="Ensembl"/>
        </authorList>
    </citation>
    <scope>IDENTIFICATION</scope>
</reference>
<keyword evidence="7" id="KW-1185">Reference proteome</keyword>
<feature type="compositionally biased region" description="Low complexity" evidence="4">
    <location>
        <begin position="1068"/>
        <end position="1083"/>
    </location>
</feature>
<feature type="compositionally biased region" description="Polar residues" evidence="4">
    <location>
        <begin position="1084"/>
        <end position="1113"/>
    </location>
</feature>
<dbReference type="SMART" id="SM00369">
    <property type="entry name" value="LRR_TYP"/>
    <property type="match status" value="12"/>
</dbReference>
<keyword evidence="1" id="KW-0433">Leucine-rich repeat</keyword>
<reference evidence="6" key="2">
    <citation type="submission" date="2025-08" db="UniProtKB">
        <authorList>
            <consortium name="Ensembl"/>
        </authorList>
    </citation>
    <scope>IDENTIFICATION</scope>
</reference>
<dbReference type="InterPro" id="IPR055414">
    <property type="entry name" value="LRR_R13L4/SHOC2-like"/>
</dbReference>
<sequence>MHIRRTSPQVIRQRNMKRNGSRGCVTRKNRFGSRERDWLKGDTQRGCVCLYGGTVDPQPPAPGPQASSTPQTDLKLVLCSTTTTVEELCAQRDGQGLYVQLHGDLVRRLDPTERPLQMVYDYLAAMGYADPVRVQQEAANSDLSCLIRFYSERPVNADQQERTLLKGVFSVRKGKSQLHKWAERQVILCGTCLIVASVKDSLTGKMHILPLVGGKVEEVKRRQHCLMFSSAGSQAQTYFVNFDTLADYQRWHRQASKVVSQTVSLVDLSCYSLEAVPEYLFYSQDITHLNLRHNFMSLQGPGGLLNLPRFSQLKSLNLCHNRLGVFPECVCEILTLTELNLSCNSLQTVPVQIGNLQSLQTLSLDGNHLSSLPEELGGLSQLNSLGLSFNNFCHIPDVLERLSAVDKLAMAGNRVESLELGSLAKMSHLKNIDLRLNGLRWVKSDNLEAVSQVTQLDLRDNCLDSLDLSSISNLETLHCQRNQMGTLTLSGFTLRMLHASSNRLTTVNIYPVPNQLTHMDLSQNLLDYLPDWVCDCRKIEMLDLTHNLLSELPSRLLNSLSLRKLLAGNNRLQRVPDLLDHIPLEALDLQHNKLAELPESLFYKALNLKYLNVSANALESIPPSSLSEESLSTLQELYLTGNSLNENCGALLVGHQNLRVLHIAYNQLLSFPASKLSKLEQLEELNLSGNKLKTIPSTVSSCKRLHTLIAHSNHITVFPEILSLPEIKLVDLSCNELTEIQLPDSLPATLQELDLTGNSSLMLEHKTLNLFSHITTLKLDQKSTMTAGDSLSASTPWNHGYSEMSGQRNKLCVSVLAVDRFGDSVEACYGIFDGDRNEEVPRLLQCTMGDVLCEELQHSSVDNVYMCNTFITSHRKLGMAGQKLGASALLCYIHHEPSDPGGIFSLTVANVGTCQAVLCRDGRPVALSKVYSLENCTEEMERVKLCKAIITEDNKVSGVTCCSRLLGCSYLSPWVLPKPWVHTEPLCSQDEFLILGNRALFERVSYQEAVCTVQTVRDPRAAAKKLCSLAQSYGCKDNIEAVVVSLNISEDSCTCEPPVPTAEPRGPPTAVVPVSVTPGPTDPATLSSSSGIVSEFNSETSASEVGSEAGSTASDEHPSSGPASRPERRCSLHPATTLCLFQRQPSSATFSSNQSDNGLDSDDEAPLEGVISNGSKLEVEVDIHCCAFQLRSGAPDSPKDLDLEKRGSDYPNGKMRRQNSVVVSATNGCLLAVCGREIADLKKSPSTSSLFGKKLSNGSVVAPEDSHNLIEVALEAPKKKSGYFTAPAQQDPEDQLIVPPSLEQEVREQLRGQNTLVSVPPLPSIPPSLKDPNKPDLKWDTSCV</sequence>
<dbReference type="GeneTree" id="ENSGT00940000159841"/>
<dbReference type="SMART" id="SM00332">
    <property type="entry name" value="PP2Cc"/>
    <property type="match status" value="1"/>
</dbReference>
<organism evidence="6 7">
    <name type="scientific">Sparus aurata</name>
    <name type="common">Gilthead sea bream</name>
    <dbReference type="NCBI Taxonomy" id="8175"/>
    <lineage>
        <taxon>Eukaryota</taxon>
        <taxon>Metazoa</taxon>
        <taxon>Chordata</taxon>
        <taxon>Craniata</taxon>
        <taxon>Vertebrata</taxon>
        <taxon>Euteleostomi</taxon>
        <taxon>Actinopterygii</taxon>
        <taxon>Neopterygii</taxon>
        <taxon>Teleostei</taxon>
        <taxon>Neoteleostei</taxon>
        <taxon>Acanthomorphata</taxon>
        <taxon>Eupercaria</taxon>
        <taxon>Spariformes</taxon>
        <taxon>Sparidae</taxon>
        <taxon>Sparus</taxon>
    </lineage>
</organism>
<dbReference type="Ensembl" id="ENSSAUT00010057426.1">
    <property type="protein sequence ID" value="ENSSAUP00010054642.1"/>
    <property type="gene ID" value="ENSSAUG00010022183.1"/>
</dbReference>
<dbReference type="InterPro" id="IPR001611">
    <property type="entry name" value="Leu-rich_rpt"/>
</dbReference>
<dbReference type="Pfam" id="PF23598">
    <property type="entry name" value="LRR_14"/>
    <property type="match status" value="1"/>
</dbReference>
<dbReference type="GO" id="GO:0005737">
    <property type="term" value="C:cytoplasm"/>
    <property type="evidence" value="ECO:0007669"/>
    <property type="project" value="UniProtKB-SubCell"/>
</dbReference>
<dbReference type="PANTHER" id="PTHR48051">
    <property type="match status" value="1"/>
</dbReference>
<feature type="domain" description="PPM-type phosphatase" evidence="5">
    <location>
        <begin position="798"/>
        <end position="1046"/>
    </location>
</feature>
<gene>
    <name evidence="6" type="primary">PHLPP2</name>
</gene>
<dbReference type="InterPro" id="IPR036457">
    <property type="entry name" value="PPM-type-like_dom_sf"/>
</dbReference>
<keyword evidence="3" id="KW-0677">Repeat</keyword>
<dbReference type="SMART" id="SM00364">
    <property type="entry name" value="LRR_BAC"/>
    <property type="match status" value="10"/>
</dbReference>
<dbReference type="GO" id="GO:0005634">
    <property type="term" value="C:nucleus"/>
    <property type="evidence" value="ECO:0007669"/>
    <property type="project" value="UniProtKB-SubCell"/>
</dbReference>
<evidence type="ECO:0000256" key="4">
    <source>
        <dbReference type="SAM" id="MobiDB-lite"/>
    </source>
</evidence>
<evidence type="ECO:0000256" key="2">
    <source>
        <dbReference type="ARBA" id="ARBA00022723"/>
    </source>
</evidence>
<dbReference type="CDD" id="cd00143">
    <property type="entry name" value="PP2Cc"/>
    <property type="match status" value="1"/>
</dbReference>
<name>A0A671XWN4_SPAAU</name>
<evidence type="ECO:0000259" key="5">
    <source>
        <dbReference type="PROSITE" id="PS51746"/>
    </source>
</evidence>
<dbReference type="Gene3D" id="3.80.10.10">
    <property type="entry name" value="Ribonuclease Inhibitor"/>
    <property type="match status" value="4"/>
</dbReference>
<feature type="compositionally biased region" description="Basic and acidic residues" evidence="4">
    <location>
        <begin position="1197"/>
        <end position="1208"/>
    </location>
</feature>
<feature type="compositionally biased region" description="Basic and acidic residues" evidence="4">
    <location>
        <begin position="1331"/>
        <end position="1344"/>
    </location>
</feature>
<dbReference type="InterPro" id="IPR032675">
    <property type="entry name" value="LRR_dom_sf"/>
</dbReference>
<dbReference type="PROSITE" id="PS51746">
    <property type="entry name" value="PPM_2"/>
    <property type="match status" value="1"/>
</dbReference>
<dbReference type="Pfam" id="PF13855">
    <property type="entry name" value="LRR_8"/>
    <property type="match status" value="2"/>
</dbReference>
<dbReference type="InterPro" id="IPR050216">
    <property type="entry name" value="LRR_domain-containing"/>
</dbReference>
<dbReference type="Pfam" id="PF23010">
    <property type="entry name" value="RA_3"/>
    <property type="match status" value="1"/>
</dbReference>
<dbReference type="InterPro" id="IPR003591">
    <property type="entry name" value="Leu-rich_rpt_typical-subtyp"/>
</dbReference>
<proteinExistence type="predicted"/>
<feature type="region of interest" description="Disordered" evidence="4">
    <location>
        <begin position="1317"/>
        <end position="1344"/>
    </location>
</feature>